<protein>
    <submittedName>
        <fullName evidence="1">Uncharacterized protein</fullName>
    </submittedName>
</protein>
<sequence>MINWRMSSQSISIRLHEVTILKEHRFEGMSNPSDMSLLYVIQTMDGSKGTLLASYGANADNAIHSFMKAIPESNIQNDYIVTPNADDQKL</sequence>
<dbReference type="AlphaFoldDB" id="A0A934NHB3"/>
<gene>
    <name evidence="1" type="ORF">JEM65_08245</name>
</gene>
<comment type="caution">
    <text evidence="1">The sequence shown here is derived from an EMBL/GenBank/DDBJ whole genome shotgun (WGS) entry which is preliminary data.</text>
</comment>
<organism evidence="1 2">
    <name type="scientific">Gelidibacter salicanalis</name>
    <dbReference type="NCBI Taxonomy" id="291193"/>
    <lineage>
        <taxon>Bacteria</taxon>
        <taxon>Pseudomonadati</taxon>
        <taxon>Bacteroidota</taxon>
        <taxon>Flavobacteriia</taxon>
        <taxon>Flavobacteriales</taxon>
        <taxon>Flavobacteriaceae</taxon>
        <taxon>Gelidibacter</taxon>
    </lineage>
</organism>
<evidence type="ECO:0000313" key="1">
    <source>
        <dbReference type="EMBL" id="MBJ7880636.1"/>
    </source>
</evidence>
<dbReference type="EMBL" id="JAEHJZ010000018">
    <property type="protein sequence ID" value="MBJ7880636.1"/>
    <property type="molecule type" value="Genomic_DNA"/>
</dbReference>
<dbReference type="RefSeq" id="WP_199598474.1">
    <property type="nucleotide sequence ID" value="NZ_JAEHJZ010000018.1"/>
</dbReference>
<reference evidence="1 2" key="1">
    <citation type="submission" date="2020-09" db="EMBL/GenBank/DDBJ databases">
        <title>Draft genome of Gelidibacter salicanalis PAMC21136.</title>
        <authorList>
            <person name="Park H."/>
        </authorList>
    </citation>
    <scope>NUCLEOTIDE SEQUENCE [LARGE SCALE GENOMIC DNA]</scope>
    <source>
        <strain evidence="1 2">PAMC21136</strain>
    </source>
</reference>
<evidence type="ECO:0000313" key="2">
    <source>
        <dbReference type="Proteomes" id="UP000662373"/>
    </source>
</evidence>
<keyword evidence="2" id="KW-1185">Reference proteome</keyword>
<dbReference type="Proteomes" id="UP000662373">
    <property type="component" value="Unassembled WGS sequence"/>
</dbReference>
<name>A0A934NHB3_9FLAO</name>
<accession>A0A934NHB3</accession>
<proteinExistence type="predicted"/>